<dbReference type="AlphaFoldDB" id="A0A380T0N4"/>
<evidence type="ECO:0000313" key="1">
    <source>
        <dbReference type="EMBL" id="SUQ63852.1"/>
    </source>
</evidence>
<organism evidence="1 2">
    <name type="scientific">Pseudomonas wadenswilerensis</name>
    <dbReference type="NCBI Taxonomy" id="1785161"/>
    <lineage>
        <taxon>Bacteria</taxon>
        <taxon>Pseudomonadati</taxon>
        <taxon>Pseudomonadota</taxon>
        <taxon>Gammaproteobacteria</taxon>
        <taxon>Pseudomonadales</taxon>
        <taxon>Pseudomonadaceae</taxon>
        <taxon>Pseudomonas</taxon>
    </lineage>
</organism>
<dbReference type="EMBL" id="UIDD01000008">
    <property type="protein sequence ID" value="SUQ63852.1"/>
    <property type="molecule type" value="Genomic_DNA"/>
</dbReference>
<dbReference type="RefSeq" id="WP_115087468.1">
    <property type="nucleotide sequence ID" value="NZ_CBCSFG010000024.1"/>
</dbReference>
<sequence length="61" mass="6915">MVDLFNEDNGDAFPINNLIRCGQSGYRLGFTNMTQEDAQVRLNALQRSKKGKFTPRLPAKK</sequence>
<reference evidence="2" key="1">
    <citation type="submission" date="2018-07" db="EMBL/GenBank/DDBJ databases">
        <authorList>
            <person name="Blom J."/>
        </authorList>
    </citation>
    <scope>NUCLEOTIDE SEQUENCE [LARGE SCALE GENOMIC DNA]</scope>
    <source>
        <strain evidence="2">CCOS 864</strain>
    </source>
</reference>
<keyword evidence="2" id="KW-1185">Reference proteome</keyword>
<dbReference type="Proteomes" id="UP000255177">
    <property type="component" value="Unassembled WGS sequence"/>
</dbReference>
<protein>
    <submittedName>
        <fullName evidence="1">Uncharacterized protein</fullName>
    </submittedName>
</protein>
<evidence type="ECO:0000313" key="2">
    <source>
        <dbReference type="Proteomes" id="UP000255177"/>
    </source>
</evidence>
<gene>
    <name evidence="1" type="ORF">CCOS864_03306</name>
</gene>
<name>A0A380T0N4_9PSED</name>
<proteinExistence type="predicted"/>
<accession>A0A380T0N4</accession>